<feature type="binding site" evidence="7">
    <location>
        <position position="165"/>
    </location>
    <ligand>
        <name>3-phosphoshikimate</name>
        <dbReference type="ChEBI" id="CHEBI:145989"/>
    </ligand>
</feature>
<evidence type="ECO:0000256" key="7">
    <source>
        <dbReference type="HAMAP-Rule" id="MF_00210"/>
    </source>
</evidence>
<feature type="binding site" evidence="7">
    <location>
        <position position="340"/>
    </location>
    <ligand>
        <name>3-phosphoshikimate</name>
        <dbReference type="ChEBI" id="CHEBI:145989"/>
    </ligand>
</feature>
<evidence type="ECO:0000256" key="1">
    <source>
        <dbReference type="ARBA" id="ARBA00004811"/>
    </source>
</evidence>
<evidence type="ECO:0000256" key="2">
    <source>
        <dbReference type="ARBA" id="ARBA00009948"/>
    </source>
</evidence>
<comment type="caution">
    <text evidence="9">The sequence shown here is derived from an EMBL/GenBank/DDBJ whole genome shotgun (WGS) entry which is preliminary data.</text>
</comment>
<keyword evidence="4 7" id="KW-0808">Transferase</keyword>
<evidence type="ECO:0000256" key="3">
    <source>
        <dbReference type="ARBA" id="ARBA00022605"/>
    </source>
</evidence>
<feature type="binding site" evidence="7">
    <location>
        <position position="20"/>
    </location>
    <ligand>
        <name>phosphoenolpyruvate</name>
        <dbReference type="ChEBI" id="CHEBI:58702"/>
    </ligand>
</feature>
<evidence type="ECO:0000256" key="4">
    <source>
        <dbReference type="ARBA" id="ARBA00022679"/>
    </source>
</evidence>
<evidence type="ECO:0000313" key="9">
    <source>
        <dbReference type="EMBL" id="PBB05458.1"/>
    </source>
</evidence>
<comment type="pathway">
    <text evidence="1 7">Metabolic intermediate biosynthesis; chorismate biosynthesis; chorismate from D-erythrose 4-phosphate and phosphoenolpyruvate: step 6/7.</text>
</comment>
<organism evidence="9 10">
    <name type="scientific">Salimicrobium humidisoli</name>
    <dbReference type="NCBI Taxonomy" id="2029857"/>
    <lineage>
        <taxon>Bacteria</taxon>
        <taxon>Bacillati</taxon>
        <taxon>Bacillota</taxon>
        <taxon>Bacilli</taxon>
        <taxon>Bacillales</taxon>
        <taxon>Bacillaceae</taxon>
        <taxon>Salimicrobium</taxon>
    </lineage>
</organism>
<dbReference type="EMBL" id="NSGH01000012">
    <property type="protein sequence ID" value="PBB05458.1"/>
    <property type="molecule type" value="Genomic_DNA"/>
</dbReference>
<dbReference type="Pfam" id="PF00275">
    <property type="entry name" value="EPSP_synthase"/>
    <property type="match status" value="1"/>
</dbReference>
<dbReference type="InterPro" id="IPR013792">
    <property type="entry name" value="RNA3'P_cycl/enolpyr_Trfase_a/b"/>
</dbReference>
<feature type="binding site" evidence="7">
    <location>
        <position position="21"/>
    </location>
    <ligand>
        <name>3-phosphoshikimate</name>
        <dbReference type="ChEBI" id="CHEBI:145989"/>
    </ligand>
</feature>
<dbReference type="InterPro" id="IPR036968">
    <property type="entry name" value="Enolpyruvate_Tfrase_sf"/>
</dbReference>
<comment type="similarity">
    <text evidence="2 7">Belongs to the EPSP synthase family.</text>
</comment>
<feature type="binding site" evidence="7">
    <location>
        <position position="167"/>
    </location>
    <ligand>
        <name>3-phosphoshikimate</name>
        <dbReference type="ChEBI" id="CHEBI:145989"/>
    </ligand>
</feature>
<keyword evidence="3 7" id="KW-0028">Amino-acid biosynthesis</keyword>
<feature type="binding site" evidence="7">
    <location>
        <position position="120"/>
    </location>
    <ligand>
        <name>phosphoenolpyruvate</name>
        <dbReference type="ChEBI" id="CHEBI:58702"/>
    </ligand>
</feature>
<feature type="domain" description="Enolpyruvate transferase" evidence="8">
    <location>
        <begin position="8"/>
        <end position="421"/>
    </location>
</feature>
<dbReference type="CDD" id="cd01556">
    <property type="entry name" value="EPSP_synthase"/>
    <property type="match status" value="1"/>
</dbReference>
<feature type="binding site" evidence="7">
    <location>
        <position position="386"/>
    </location>
    <ligand>
        <name>phosphoenolpyruvate</name>
        <dbReference type="ChEBI" id="CHEBI:58702"/>
    </ligand>
</feature>
<protein>
    <recommendedName>
        <fullName evidence="7">3-phosphoshikimate 1-carboxyvinyltransferase</fullName>
        <ecNumber evidence="7">2.5.1.19</ecNumber>
    </recommendedName>
    <alternativeName>
        <fullName evidence="7">5-enolpyruvylshikimate-3-phosphate synthase</fullName>
        <shortName evidence="7">EPSP synthase</shortName>
        <shortName evidence="7">EPSPS</shortName>
    </alternativeName>
</protein>
<dbReference type="PROSITE" id="PS00885">
    <property type="entry name" value="EPSP_SYNTHASE_2"/>
    <property type="match status" value="1"/>
</dbReference>
<comment type="subcellular location">
    <subcellularLocation>
        <location evidence="7">Cytoplasm</location>
    </subcellularLocation>
</comment>
<dbReference type="HAMAP" id="MF_00210">
    <property type="entry name" value="EPSP_synth"/>
    <property type="match status" value="1"/>
</dbReference>
<dbReference type="RefSeq" id="WP_095822261.1">
    <property type="nucleotide sequence ID" value="NZ_NSGH01000012.1"/>
</dbReference>
<dbReference type="Gene3D" id="3.65.10.10">
    <property type="entry name" value="Enolpyruvate transferase domain"/>
    <property type="match status" value="2"/>
</dbReference>
<keyword evidence="7" id="KW-0963">Cytoplasm</keyword>
<evidence type="ECO:0000256" key="6">
    <source>
        <dbReference type="ARBA" id="ARBA00044633"/>
    </source>
</evidence>
<keyword evidence="10" id="KW-1185">Reference proteome</keyword>
<feature type="binding site" evidence="7">
    <location>
        <position position="167"/>
    </location>
    <ligand>
        <name>phosphoenolpyruvate</name>
        <dbReference type="ChEBI" id="CHEBI:58702"/>
    </ligand>
</feature>
<evidence type="ECO:0000256" key="5">
    <source>
        <dbReference type="ARBA" id="ARBA00023141"/>
    </source>
</evidence>
<feature type="binding site" evidence="7">
    <location>
        <position position="92"/>
    </location>
    <ligand>
        <name>phosphoenolpyruvate</name>
        <dbReference type="ChEBI" id="CHEBI:58702"/>
    </ligand>
</feature>
<feature type="binding site" evidence="7">
    <location>
        <position position="313"/>
    </location>
    <ligand>
        <name>3-phosphoshikimate</name>
        <dbReference type="ChEBI" id="CHEBI:145989"/>
    </ligand>
</feature>
<dbReference type="InterPro" id="IPR023193">
    <property type="entry name" value="EPSP_synthase_CS"/>
</dbReference>
<feature type="binding site" evidence="7">
    <location>
        <position position="344"/>
    </location>
    <ligand>
        <name>phosphoenolpyruvate</name>
        <dbReference type="ChEBI" id="CHEBI:58702"/>
    </ligand>
</feature>
<comment type="subunit">
    <text evidence="7">Monomer.</text>
</comment>
<dbReference type="InterPro" id="IPR006264">
    <property type="entry name" value="EPSP_synthase"/>
</dbReference>
<dbReference type="PIRSF" id="PIRSF000505">
    <property type="entry name" value="EPSPS"/>
    <property type="match status" value="1"/>
</dbReference>
<dbReference type="PANTHER" id="PTHR21090:SF5">
    <property type="entry name" value="PENTAFUNCTIONAL AROM POLYPEPTIDE"/>
    <property type="match status" value="1"/>
</dbReference>
<dbReference type="PANTHER" id="PTHR21090">
    <property type="entry name" value="AROM/DEHYDROQUINATE SYNTHASE"/>
    <property type="match status" value="1"/>
</dbReference>
<comment type="caution">
    <text evidence="7">Lacks conserved residue(s) required for the propagation of feature annotation.</text>
</comment>
<comment type="catalytic activity">
    <reaction evidence="6">
        <text>3-phosphoshikimate + phosphoenolpyruvate = 5-O-(1-carboxyvinyl)-3-phosphoshikimate + phosphate</text>
        <dbReference type="Rhea" id="RHEA:21256"/>
        <dbReference type="ChEBI" id="CHEBI:43474"/>
        <dbReference type="ChEBI" id="CHEBI:57701"/>
        <dbReference type="ChEBI" id="CHEBI:58702"/>
        <dbReference type="ChEBI" id="CHEBI:145989"/>
        <dbReference type="EC" id="2.5.1.19"/>
    </reaction>
    <physiologicalReaction direction="left-to-right" evidence="6">
        <dbReference type="Rhea" id="RHEA:21257"/>
    </physiologicalReaction>
</comment>
<feature type="binding site" evidence="7">
    <location>
        <position position="25"/>
    </location>
    <ligand>
        <name>3-phosphoshikimate</name>
        <dbReference type="ChEBI" id="CHEBI:145989"/>
    </ligand>
</feature>
<evidence type="ECO:0000313" key="10">
    <source>
        <dbReference type="Proteomes" id="UP000217561"/>
    </source>
</evidence>
<dbReference type="Proteomes" id="UP000217561">
    <property type="component" value="Unassembled WGS sequence"/>
</dbReference>
<comment type="function">
    <text evidence="7">Catalyzes the transfer of the enolpyruvyl moiety of phosphoenolpyruvate (PEP) to the 5-hydroxyl of shikimate-3-phosphate (S3P) to produce enolpyruvyl shikimate-3-phosphate and inorganic phosphate.</text>
</comment>
<keyword evidence="5 7" id="KW-0057">Aromatic amino acid biosynthesis</keyword>
<proteinExistence type="inferred from homology"/>
<sequence>MKRNPASAGLSGEVTVPGDKSISHRAVIFASLAEGTSRIRGFLDAEDCLRTVEVFREMGVQIDRDGRDLTVHGKGAGGLKEPEAPLYFGNSGTTARLMSGVLAGLPLFTTAYGDESLSVRPMDRVVKPLRQMGAVIEGREQGKKLPLAFSGTGLSGITYEMPVKSAQVKSSILLAGLFAEGVTTVIEAAKTRNHTETMLPEFGVEVTNDSGAISVRGGQKMKASDVDVPGDISSAAFFIVAAAIVPGSDVTIRRVGVNETRNGIIQALKKMGADINVVITDRIGEEPVADVTVKSSELEGITVEGELIANLIDEVPVLALAATQAAGTTVIKDAGELKVKETDRIQAVYNNLSLMGADITPTEDGMIIKGGTALRGAEVSSEGDHRIGMMEAVASLIAEGETTVHRPEAINISYPDFFSDLEHLLYNR</sequence>
<dbReference type="PROSITE" id="PS00104">
    <property type="entry name" value="EPSP_SYNTHASE_1"/>
    <property type="match status" value="1"/>
</dbReference>
<dbReference type="NCBIfam" id="TIGR01356">
    <property type="entry name" value="aroA"/>
    <property type="match status" value="1"/>
</dbReference>
<feature type="binding site" evidence="7">
    <location>
        <position position="20"/>
    </location>
    <ligand>
        <name>3-phosphoshikimate</name>
        <dbReference type="ChEBI" id="CHEBI:145989"/>
    </ligand>
</feature>
<name>A0ABX4HQX0_9BACI</name>
<feature type="active site" description="Proton acceptor" evidence="7">
    <location>
        <position position="313"/>
    </location>
</feature>
<dbReference type="SUPFAM" id="SSF55205">
    <property type="entry name" value="EPT/RTPC-like"/>
    <property type="match status" value="1"/>
</dbReference>
<accession>A0ABX4HQX0</accession>
<evidence type="ECO:0000259" key="8">
    <source>
        <dbReference type="Pfam" id="PF00275"/>
    </source>
</evidence>
<reference evidence="9 10" key="1">
    <citation type="submission" date="2017-08" db="EMBL/GenBank/DDBJ databases">
        <title>Salimicrobium alkalisoli sp. nov., isolated from saline alkaline soil.</title>
        <authorList>
            <person name="Zhang G."/>
            <person name="Xiong Q."/>
        </authorList>
    </citation>
    <scope>NUCLEOTIDE SEQUENCE [LARGE SCALE GENOMIC DNA]</scope>
    <source>
        <strain evidence="9 10">WN024</strain>
    </source>
</reference>
<dbReference type="EC" id="2.5.1.19" evidence="7"/>
<dbReference type="InterPro" id="IPR001986">
    <property type="entry name" value="Enolpyruvate_Tfrase_dom"/>
</dbReference>
<gene>
    <name evidence="7 9" type="primary">aroA</name>
    <name evidence="9" type="ORF">CKW00_08685</name>
</gene>